<organism evidence="1 2">
    <name type="scientific">Mytilus galloprovincialis</name>
    <name type="common">Mediterranean mussel</name>
    <dbReference type="NCBI Taxonomy" id="29158"/>
    <lineage>
        <taxon>Eukaryota</taxon>
        <taxon>Metazoa</taxon>
        <taxon>Spiralia</taxon>
        <taxon>Lophotrochozoa</taxon>
        <taxon>Mollusca</taxon>
        <taxon>Bivalvia</taxon>
        <taxon>Autobranchia</taxon>
        <taxon>Pteriomorphia</taxon>
        <taxon>Mytilida</taxon>
        <taxon>Mytiloidea</taxon>
        <taxon>Mytilidae</taxon>
        <taxon>Mytilinae</taxon>
        <taxon>Mytilus</taxon>
    </lineage>
</organism>
<evidence type="ECO:0000313" key="2">
    <source>
        <dbReference type="Proteomes" id="UP000596742"/>
    </source>
</evidence>
<dbReference type="AlphaFoldDB" id="A0A8B6FJY2"/>
<accession>A0A8B6FJY2</accession>
<sequence length="192" mass="21713">MYIADKQEGAPVLPICLRRNATGTVPTIGVEINGDVRIINEGYLFTLACFSCIKPHAQGVDIYVNNVMEDSIRYHDGLCYHKLKECMKGRCTCSAKGKHFTWTYVSDLSCIHFTCAMQFKDGIESRIVNHQADLLYNGSVFIRKKKRNRPVFNQDNNDHNITAKYPEDVENNADKAYCTSLTDIHIDGPADE</sequence>
<keyword evidence="2" id="KW-1185">Reference proteome</keyword>
<proteinExistence type="predicted"/>
<protein>
    <submittedName>
        <fullName evidence="1">Uncharacterized protein</fullName>
    </submittedName>
</protein>
<name>A0A8B6FJY2_MYTGA</name>
<gene>
    <name evidence="1" type="ORF">MGAL_10B079091</name>
</gene>
<dbReference type="Proteomes" id="UP000596742">
    <property type="component" value="Unassembled WGS sequence"/>
</dbReference>
<reference evidence="1" key="1">
    <citation type="submission" date="2018-11" db="EMBL/GenBank/DDBJ databases">
        <authorList>
            <person name="Alioto T."/>
            <person name="Alioto T."/>
        </authorList>
    </citation>
    <scope>NUCLEOTIDE SEQUENCE</scope>
</reference>
<evidence type="ECO:0000313" key="1">
    <source>
        <dbReference type="EMBL" id="VDI51408.1"/>
    </source>
</evidence>
<comment type="caution">
    <text evidence="1">The sequence shown here is derived from an EMBL/GenBank/DDBJ whole genome shotgun (WGS) entry which is preliminary data.</text>
</comment>
<dbReference type="OrthoDB" id="6198677at2759"/>
<dbReference type="EMBL" id="UYJE01007051">
    <property type="protein sequence ID" value="VDI51408.1"/>
    <property type="molecule type" value="Genomic_DNA"/>
</dbReference>